<dbReference type="RefSeq" id="WP_254420620.1">
    <property type="nucleotide sequence ID" value="NZ_BAAAJB010000058.1"/>
</dbReference>
<evidence type="ECO:0000313" key="2">
    <source>
        <dbReference type="Proteomes" id="UP001055940"/>
    </source>
</evidence>
<protein>
    <submittedName>
        <fullName evidence="1">Uncharacterized protein</fullName>
    </submittedName>
</protein>
<evidence type="ECO:0000313" key="1">
    <source>
        <dbReference type="EMBL" id="USY21781.1"/>
    </source>
</evidence>
<sequence length="137" mass="15538">MVDDRPTETLADVAERYGTTLNMVRRKWSHHPAWPTPVGKQGRANTFYVDQVDEALRTIFGLPAPEGSPSDLLTWDGVRSYLTKGSVTAEQMYHRRWKGTWPRGRLVDGEERWTRAEAEAAHVAIVRSRGGRGNHLL</sequence>
<reference evidence="1" key="1">
    <citation type="submission" date="2022-06" db="EMBL/GenBank/DDBJ databases">
        <authorList>
            <person name="Ping M."/>
        </authorList>
    </citation>
    <scope>NUCLEOTIDE SEQUENCE</scope>
    <source>
        <strain evidence="1">JCM11759T</strain>
    </source>
</reference>
<dbReference type="Proteomes" id="UP001055940">
    <property type="component" value="Chromosome"/>
</dbReference>
<dbReference type="EMBL" id="CP099837">
    <property type="protein sequence ID" value="USY21781.1"/>
    <property type="molecule type" value="Genomic_DNA"/>
</dbReference>
<gene>
    <name evidence="1" type="ORF">NE857_09320</name>
</gene>
<name>A0ABY5DBQ3_9ACTN</name>
<organism evidence="1 2">
    <name type="scientific">Nocardiopsis exhalans</name>
    <dbReference type="NCBI Taxonomy" id="163604"/>
    <lineage>
        <taxon>Bacteria</taxon>
        <taxon>Bacillati</taxon>
        <taxon>Actinomycetota</taxon>
        <taxon>Actinomycetes</taxon>
        <taxon>Streptosporangiales</taxon>
        <taxon>Nocardiopsidaceae</taxon>
        <taxon>Nocardiopsis</taxon>
    </lineage>
</organism>
<accession>A0ABY5DBQ3</accession>
<keyword evidence="2" id="KW-1185">Reference proteome</keyword>
<proteinExistence type="predicted"/>